<keyword evidence="1 4" id="KW-0378">Hydrolase</keyword>
<name>A0A0E2HJW5_9FIRM</name>
<dbReference type="InterPro" id="IPR017439">
    <property type="entry name" value="Amidohydrolase"/>
</dbReference>
<comment type="caution">
    <text evidence="4">The sequence shown here is derived from an EMBL/GenBank/DDBJ whole genome shotgun (WGS) entry which is preliminary data.</text>
</comment>
<feature type="binding site" evidence="2">
    <location>
        <position position="359"/>
    </location>
    <ligand>
        <name>Mn(2+)</name>
        <dbReference type="ChEBI" id="CHEBI:29035"/>
        <label>2</label>
    </ligand>
</feature>
<feature type="binding site" evidence="2">
    <location>
        <position position="162"/>
    </location>
    <ligand>
        <name>Mn(2+)</name>
        <dbReference type="ChEBI" id="CHEBI:29035"/>
        <label>2</label>
    </ligand>
</feature>
<sequence>MNQFLRRATELEPQMQKDRRYLHQHAEAGEHLPGTTKYVMERLASIGLSPHEICDSGVTALIEGSRPGKTILLRADMDALPMKESNSLPFQTVTDAAHNCGHDIHTAMLLAAAQILYERRDELCGSVKLMFQPAEEVFTGSENMIKAGLLSNPTVDAAMGMHVMLDTPVPSLNYGTGFMTSSCDGFKITVKGVGCHGAMPHMGIDPINVGFHIYSAFQNLIARECDPGEKASLTLGAFNAGSTSNIIPDSAVLMGTLRTYNKDLRARLVKRMHEITEYMGKVFGVTVEYEALSDVPSTYSDPDLTKELAEYAAEVAPDFIKHTDYSVTPSDDFARVSEKVPAVYFMIGCGVDGCTVQHHNPGVLFDETVMPYGAAVHAACAFNWLNRRNA</sequence>
<dbReference type="EMBL" id="AGYR01000042">
    <property type="protein sequence ID" value="ENZ11598.1"/>
    <property type="molecule type" value="Genomic_DNA"/>
</dbReference>
<dbReference type="AlphaFoldDB" id="A0A0E2HJW5"/>
<dbReference type="RefSeq" id="WP_002588089.1">
    <property type="nucleotide sequence ID" value="NZ_KB850981.1"/>
</dbReference>
<accession>A0A0E2HJW5</accession>
<dbReference type="GO" id="GO:0050118">
    <property type="term" value="F:N-acetyldiaminopimelate deacetylase activity"/>
    <property type="evidence" value="ECO:0007669"/>
    <property type="project" value="UniProtKB-ARBA"/>
</dbReference>
<feature type="domain" description="Peptidase M20 dimerisation" evidence="3">
    <location>
        <begin position="185"/>
        <end position="276"/>
    </location>
</feature>
<evidence type="ECO:0000313" key="5">
    <source>
        <dbReference type="Proteomes" id="UP000013085"/>
    </source>
</evidence>
<dbReference type="HOGENOM" id="CLU_023257_0_1_9"/>
<dbReference type="InterPro" id="IPR011650">
    <property type="entry name" value="Peptidase_M20_dimer"/>
</dbReference>
<evidence type="ECO:0000256" key="1">
    <source>
        <dbReference type="ARBA" id="ARBA00022801"/>
    </source>
</evidence>
<dbReference type="InterPro" id="IPR002933">
    <property type="entry name" value="Peptidase_M20"/>
</dbReference>
<dbReference type="Pfam" id="PF01546">
    <property type="entry name" value="Peptidase_M20"/>
    <property type="match status" value="1"/>
</dbReference>
<dbReference type="PIRSF" id="PIRSF005962">
    <property type="entry name" value="Pept_M20D_amidohydro"/>
    <property type="match status" value="1"/>
</dbReference>
<dbReference type="GO" id="GO:0046872">
    <property type="term" value="F:metal ion binding"/>
    <property type="evidence" value="ECO:0007669"/>
    <property type="project" value="UniProtKB-KW"/>
</dbReference>
<dbReference type="PANTHER" id="PTHR11014:SF63">
    <property type="entry name" value="METALLOPEPTIDASE, PUTATIVE (AFU_ORTHOLOGUE AFUA_6G09600)-RELATED"/>
    <property type="match status" value="1"/>
</dbReference>
<comment type="cofactor">
    <cofactor evidence="2">
        <name>Mn(2+)</name>
        <dbReference type="ChEBI" id="CHEBI:29035"/>
    </cofactor>
    <text evidence="2">The Mn(2+) ion enhances activity.</text>
</comment>
<dbReference type="InterPro" id="IPR036264">
    <property type="entry name" value="Bact_exopeptidase_dim_dom"/>
</dbReference>
<dbReference type="PATRIC" id="fig|999408.3.peg.4224"/>
<dbReference type="GO" id="GO:0019877">
    <property type="term" value="P:diaminopimelate biosynthetic process"/>
    <property type="evidence" value="ECO:0007669"/>
    <property type="project" value="UniProtKB-ARBA"/>
</dbReference>
<dbReference type="Gene3D" id="3.30.70.360">
    <property type="match status" value="1"/>
</dbReference>
<evidence type="ECO:0000259" key="3">
    <source>
        <dbReference type="Pfam" id="PF07687"/>
    </source>
</evidence>
<dbReference type="Pfam" id="PF07687">
    <property type="entry name" value="M20_dimer"/>
    <property type="match status" value="1"/>
</dbReference>
<dbReference type="CDD" id="cd03886">
    <property type="entry name" value="M20_Acy1"/>
    <property type="match status" value="1"/>
</dbReference>
<dbReference type="NCBIfam" id="TIGR01891">
    <property type="entry name" value="amidohydrolases"/>
    <property type="match status" value="1"/>
</dbReference>
<proteinExistence type="predicted"/>
<organism evidence="4 5">
    <name type="scientific">[Clostridium] clostridioforme 90A8</name>
    <dbReference type="NCBI Taxonomy" id="999408"/>
    <lineage>
        <taxon>Bacteria</taxon>
        <taxon>Bacillati</taxon>
        <taxon>Bacillota</taxon>
        <taxon>Clostridia</taxon>
        <taxon>Lachnospirales</taxon>
        <taxon>Lachnospiraceae</taxon>
        <taxon>Enterocloster</taxon>
    </lineage>
</organism>
<reference evidence="4 5" key="1">
    <citation type="submission" date="2013-01" db="EMBL/GenBank/DDBJ databases">
        <title>The Genome Sequence of Clostridium clostridioforme 90A8.</title>
        <authorList>
            <consortium name="The Broad Institute Genome Sequencing Platform"/>
            <person name="Earl A."/>
            <person name="Ward D."/>
            <person name="Feldgarden M."/>
            <person name="Gevers D."/>
            <person name="Courvalin P."/>
            <person name="Lambert T."/>
            <person name="Walker B."/>
            <person name="Young S.K."/>
            <person name="Zeng Q."/>
            <person name="Gargeya S."/>
            <person name="Fitzgerald M."/>
            <person name="Haas B."/>
            <person name="Abouelleil A."/>
            <person name="Alvarado L."/>
            <person name="Arachchi H.M."/>
            <person name="Berlin A.M."/>
            <person name="Chapman S.B."/>
            <person name="Dewar J."/>
            <person name="Goldberg J."/>
            <person name="Griggs A."/>
            <person name="Gujja S."/>
            <person name="Hansen M."/>
            <person name="Howarth C."/>
            <person name="Imamovic A."/>
            <person name="Larimer J."/>
            <person name="McCowan C."/>
            <person name="Murphy C."/>
            <person name="Neiman D."/>
            <person name="Pearson M."/>
            <person name="Priest M."/>
            <person name="Roberts A."/>
            <person name="Saif S."/>
            <person name="Shea T."/>
            <person name="Sisk P."/>
            <person name="Sykes S."/>
            <person name="Wortman J."/>
            <person name="Nusbaum C."/>
            <person name="Birren B."/>
        </authorList>
    </citation>
    <scope>NUCLEOTIDE SEQUENCE [LARGE SCALE GENOMIC DNA]</scope>
    <source>
        <strain evidence="4 5">90A8</strain>
    </source>
</reference>
<dbReference type="PANTHER" id="PTHR11014">
    <property type="entry name" value="PEPTIDASE M20 FAMILY MEMBER"/>
    <property type="match status" value="1"/>
</dbReference>
<dbReference type="SUPFAM" id="SSF53187">
    <property type="entry name" value="Zn-dependent exopeptidases"/>
    <property type="match status" value="1"/>
</dbReference>
<dbReference type="Proteomes" id="UP000013085">
    <property type="component" value="Unassembled WGS sequence"/>
</dbReference>
<dbReference type="FunFam" id="3.30.70.360:FF:000001">
    <property type="entry name" value="N-acetyldiaminopimelate deacetylase"/>
    <property type="match status" value="1"/>
</dbReference>
<dbReference type="Gene3D" id="3.40.630.10">
    <property type="entry name" value="Zn peptidases"/>
    <property type="match status" value="1"/>
</dbReference>
<evidence type="ECO:0000256" key="2">
    <source>
        <dbReference type="PIRSR" id="PIRSR005962-1"/>
    </source>
</evidence>
<gene>
    <name evidence="4" type="ORF">HMPREF1090_03953</name>
</gene>
<protein>
    <submittedName>
        <fullName evidence="4">Amidohydrolase</fullName>
    </submittedName>
</protein>
<feature type="binding site" evidence="2">
    <location>
        <position position="102"/>
    </location>
    <ligand>
        <name>Mn(2+)</name>
        <dbReference type="ChEBI" id="CHEBI:29035"/>
        <label>2</label>
    </ligand>
</feature>
<keyword evidence="2" id="KW-0464">Manganese</keyword>
<feature type="binding site" evidence="2">
    <location>
        <position position="100"/>
    </location>
    <ligand>
        <name>Mn(2+)</name>
        <dbReference type="ChEBI" id="CHEBI:29035"/>
        <label>2</label>
    </ligand>
</feature>
<dbReference type="SUPFAM" id="SSF55031">
    <property type="entry name" value="Bacterial exopeptidase dimerisation domain"/>
    <property type="match status" value="1"/>
</dbReference>
<evidence type="ECO:0000313" key="4">
    <source>
        <dbReference type="EMBL" id="ENZ11598.1"/>
    </source>
</evidence>
<keyword evidence="2" id="KW-0479">Metal-binding</keyword>
<feature type="binding site" evidence="2">
    <location>
        <position position="136"/>
    </location>
    <ligand>
        <name>Mn(2+)</name>
        <dbReference type="ChEBI" id="CHEBI:29035"/>
        <label>2</label>
    </ligand>
</feature>